<evidence type="ECO:0000256" key="13">
    <source>
        <dbReference type="ARBA" id="ARBA00049433"/>
    </source>
</evidence>
<dbReference type="InterPro" id="IPR012292">
    <property type="entry name" value="Globin/Proto"/>
</dbReference>
<dbReference type="SUPFAM" id="SSF63380">
    <property type="entry name" value="Riboflavin synthase domain-like"/>
    <property type="match status" value="1"/>
</dbReference>
<keyword evidence="9" id="KW-0408">Iron</keyword>
<comment type="catalytic activity">
    <reaction evidence="13">
        <text>2 nitric oxide + NADPH + 2 O2 = 2 nitrate + NADP(+) + H(+)</text>
        <dbReference type="Rhea" id="RHEA:19465"/>
        <dbReference type="ChEBI" id="CHEBI:15378"/>
        <dbReference type="ChEBI" id="CHEBI:15379"/>
        <dbReference type="ChEBI" id="CHEBI:16480"/>
        <dbReference type="ChEBI" id="CHEBI:17632"/>
        <dbReference type="ChEBI" id="CHEBI:57783"/>
        <dbReference type="ChEBI" id="CHEBI:58349"/>
        <dbReference type="EC" id="1.14.12.17"/>
    </reaction>
</comment>
<evidence type="ECO:0000256" key="9">
    <source>
        <dbReference type="ARBA" id="ARBA00023004"/>
    </source>
</evidence>
<dbReference type="InterPro" id="IPR039261">
    <property type="entry name" value="FNR_nucleotide-bd"/>
</dbReference>
<keyword evidence="18" id="KW-1185">Reference proteome</keyword>
<evidence type="ECO:0000313" key="17">
    <source>
        <dbReference type="EMBL" id="MFC3102858.1"/>
    </source>
</evidence>
<evidence type="ECO:0000256" key="2">
    <source>
        <dbReference type="ARBA" id="ARBA00006401"/>
    </source>
</evidence>
<comment type="caution">
    <text evidence="17">The sequence shown here is derived from an EMBL/GenBank/DDBJ whole genome shotgun (WGS) entry which is preliminary data.</text>
</comment>
<comment type="catalytic activity">
    <reaction evidence="12">
        <text>2 nitric oxide + NADH + 2 O2 = 2 nitrate + NAD(+) + H(+)</text>
        <dbReference type="Rhea" id="RHEA:19469"/>
        <dbReference type="ChEBI" id="CHEBI:15378"/>
        <dbReference type="ChEBI" id="CHEBI:15379"/>
        <dbReference type="ChEBI" id="CHEBI:16480"/>
        <dbReference type="ChEBI" id="CHEBI:17632"/>
        <dbReference type="ChEBI" id="CHEBI:57540"/>
        <dbReference type="ChEBI" id="CHEBI:57945"/>
        <dbReference type="EC" id="1.14.12.17"/>
    </reaction>
</comment>
<dbReference type="RefSeq" id="WP_380686317.1">
    <property type="nucleotide sequence ID" value="NZ_JBHRSS010000001.1"/>
</dbReference>
<keyword evidence="4" id="KW-0216">Detoxification</keyword>
<dbReference type="NCBIfam" id="NF009805">
    <property type="entry name" value="PRK13289.1"/>
    <property type="match status" value="1"/>
</dbReference>
<evidence type="ECO:0000313" key="18">
    <source>
        <dbReference type="Proteomes" id="UP001595462"/>
    </source>
</evidence>
<keyword evidence="17" id="KW-0560">Oxidoreductase</keyword>
<evidence type="ECO:0000256" key="1">
    <source>
        <dbReference type="ARBA" id="ARBA00001970"/>
    </source>
</evidence>
<dbReference type="Gene3D" id="3.40.50.80">
    <property type="entry name" value="Nucleotide-binding domain of ferredoxin-NADP reductase (FNR) module"/>
    <property type="match status" value="1"/>
</dbReference>
<accession>A0ABV7EJM1</accession>
<dbReference type="InterPro" id="IPR000971">
    <property type="entry name" value="Globin"/>
</dbReference>
<dbReference type="InterPro" id="IPR009050">
    <property type="entry name" value="Globin-like_sf"/>
</dbReference>
<keyword evidence="14" id="KW-0813">Transport</keyword>
<dbReference type="InterPro" id="IPR017927">
    <property type="entry name" value="FAD-bd_FR_type"/>
</dbReference>
<dbReference type="GO" id="GO:0008941">
    <property type="term" value="F:nitric oxide dioxygenase NAD(P)H activity"/>
    <property type="evidence" value="ECO:0007669"/>
    <property type="project" value="UniProtKB-EC"/>
</dbReference>
<dbReference type="Gene3D" id="1.10.490.10">
    <property type="entry name" value="Globins"/>
    <property type="match status" value="1"/>
</dbReference>
<feature type="domain" description="Globin" evidence="15">
    <location>
        <begin position="1"/>
        <end position="138"/>
    </location>
</feature>
<evidence type="ECO:0000256" key="5">
    <source>
        <dbReference type="ARBA" id="ARBA00022617"/>
    </source>
</evidence>
<dbReference type="Proteomes" id="UP001595462">
    <property type="component" value="Unassembled WGS sequence"/>
</dbReference>
<dbReference type="Pfam" id="PF00970">
    <property type="entry name" value="FAD_binding_6"/>
    <property type="match status" value="1"/>
</dbReference>
<evidence type="ECO:0000259" key="15">
    <source>
        <dbReference type="PROSITE" id="PS01033"/>
    </source>
</evidence>
<evidence type="ECO:0000256" key="12">
    <source>
        <dbReference type="ARBA" id="ARBA00048649"/>
    </source>
</evidence>
<dbReference type="PRINTS" id="PR00406">
    <property type="entry name" value="CYTB5RDTASE"/>
</dbReference>
<name>A0ABV7EJM1_9GAMM</name>
<evidence type="ECO:0000259" key="16">
    <source>
        <dbReference type="PROSITE" id="PS51384"/>
    </source>
</evidence>
<comment type="similarity">
    <text evidence="14">Belongs to the globin family.</text>
</comment>
<keyword evidence="6 14" id="KW-0561">Oxygen transport</keyword>
<dbReference type="InterPro" id="IPR008333">
    <property type="entry name" value="Cbr1-like_FAD-bd_dom"/>
</dbReference>
<dbReference type="PROSITE" id="PS51384">
    <property type="entry name" value="FAD_FR"/>
    <property type="match status" value="1"/>
</dbReference>
<dbReference type="SUPFAM" id="SSF52343">
    <property type="entry name" value="Ferredoxin reductase-like, C-terminal NADP-linked domain"/>
    <property type="match status" value="1"/>
</dbReference>
<dbReference type="EMBL" id="JBHRSS010000001">
    <property type="protein sequence ID" value="MFC3102858.1"/>
    <property type="molecule type" value="Genomic_DNA"/>
</dbReference>
<evidence type="ECO:0000256" key="4">
    <source>
        <dbReference type="ARBA" id="ARBA00022575"/>
    </source>
</evidence>
<comment type="function">
    <text evidence="11">Is involved in NO detoxification in an aerobic process, termed nitric oxide dioxygenase (NOD) reaction that utilizes O(2) and NAD(P)H to convert NO to nitrate, which protects the bacterium from various noxious nitrogen compounds. Therefore, plays a central role in the inducible response to nitrosative stress.</text>
</comment>
<evidence type="ECO:0000256" key="11">
    <source>
        <dbReference type="ARBA" id="ARBA00025094"/>
    </source>
</evidence>
<proteinExistence type="inferred from homology"/>
<evidence type="ECO:0000256" key="8">
    <source>
        <dbReference type="ARBA" id="ARBA00022857"/>
    </source>
</evidence>
<dbReference type="PANTHER" id="PTHR43396:SF3">
    <property type="entry name" value="FLAVOHEMOPROTEIN"/>
    <property type="match status" value="1"/>
</dbReference>
<keyword evidence="8" id="KW-0521">NADP</keyword>
<dbReference type="InterPro" id="IPR001433">
    <property type="entry name" value="OxRdtase_FAD/NAD-bd"/>
</dbReference>
<protein>
    <recommendedName>
        <fullName evidence="3">nitric oxide dioxygenase</fullName>
        <ecNumber evidence="3">1.14.12.17</ecNumber>
    </recommendedName>
</protein>
<keyword evidence="5 14" id="KW-0349">Heme</keyword>
<keyword evidence="10" id="KW-0520">NAD</keyword>
<dbReference type="Gene3D" id="2.40.30.10">
    <property type="entry name" value="Translation factors"/>
    <property type="match status" value="1"/>
</dbReference>
<comment type="cofactor">
    <cofactor evidence="1">
        <name>heme b</name>
        <dbReference type="ChEBI" id="CHEBI:60344"/>
    </cofactor>
</comment>
<reference evidence="18" key="1">
    <citation type="journal article" date="2019" name="Int. J. Syst. Evol. Microbiol.">
        <title>The Global Catalogue of Microorganisms (GCM) 10K type strain sequencing project: providing services to taxonomists for standard genome sequencing and annotation.</title>
        <authorList>
            <consortium name="The Broad Institute Genomics Platform"/>
            <consortium name="The Broad Institute Genome Sequencing Center for Infectious Disease"/>
            <person name="Wu L."/>
            <person name="Ma J."/>
        </authorList>
    </citation>
    <scope>NUCLEOTIDE SEQUENCE [LARGE SCALE GENOMIC DNA]</scope>
    <source>
        <strain evidence="18">KCTC 52640</strain>
    </source>
</reference>
<dbReference type="Pfam" id="PF00175">
    <property type="entry name" value="NAD_binding_1"/>
    <property type="match status" value="1"/>
</dbReference>
<dbReference type="SUPFAM" id="SSF46458">
    <property type="entry name" value="Globin-like"/>
    <property type="match status" value="1"/>
</dbReference>
<evidence type="ECO:0000256" key="3">
    <source>
        <dbReference type="ARBA" id="ARBA00012229"/>
    </source>
</evidence>
<dbReference type="CDD" id="cd06184">
    <property type="entry name" value="flavohem_like_fad_nad_binding"/>
    <property type="match status" value="1"/>
</dbReference>
<gene>
    <name evidence="17" type="primary">hmpA</name>
    <name evidence="17" type="ORF">ACFOSU_03025</name>
</gene>
<dbReference type="EC" id="1.14.12.17" evidence="3"/>
<evidence type="ECO:0000256" key="7">
    <source>
        <dbReference type="ARBA" id="ARBA00022723"/>
    </source>
</evidence>
<evidence type="ECO:0000256" key="10">
    <source>
        <dbReference type="ARBA" id="ARBA00023027"/>
    </source>
</evidence>
<dbReference type="Pfam" id="PF00042">
    <property type="entry name" value="Globin"/>
    <property type="match status" value="1"/>
</dbReference>
<evidence type="ECO:0000256" key="14">
    <source>
        <dbReference type="RuleBase" id="RU000356"/>
    </source>
</evidence>
<comment type="similarity">
    <text evidence="2">In the C-terminal section; belongs to the flavoprotein pyridine nucleotide cytochrome reductase family.</text>
</comment>
<dbReference type="PROSITE" id="PS01033">
    <property type="entry name" value="GLOBIN"/>
    <property type="match status" value="1"/>
</dbReference>
<sequence>MLTDQQKTIIKQTVPVLQAHGEALTRHFYERMFRVNPEVRDYFNPAHQRSGSQQRALAGAILAYAQHIDNPAVLGDAVELIAQKHASLNIQPEHYPIVGDNLLASIREVLGEAATDDIIDAWAAAYAVLADIFIVREEQIYSTQDNVYGWHGFKSFVVDRREKNSDNITSFYLKPLDGQPLAAHAPGQYITIRATLANGQAVMRNYSLSNPPGSDYYRISVKREPAAAAQAPNGIFSNYLHDRIDIGDRVELSPPCGEFTLEMPDNDNKALVFIAGGVGVTPLISMLHAALENSDSARPIIFIQGALNGAVQAFSDELKALKTEHPNLSAHVRYNAPREADRAVGLHDSEGLIDATLLDEMVGEQEAAYYFCGPTPMLEHIHNLLHERGVPERDVYYEFFGPGGKLAA</sequence>
<dbReference type="InterPro" id="IPR017938">
    <property type="entry name" value="Riboflavin_synthase-like_b-brl"/>
</dbReference>
<organism evidence="17 18">
    <name type="scientific">Salinisphaera aquimarina</name>
    <dbReference type="NCBI Taxonomy" id="2094031"/>
    <lineage>
        <taxon>Bacteria</taxon>
        <taxon>Pseudomonadati</taxon>
        <taxon>Pseudomonadota</taxon>
        <taxon>Gammaproteobacteria</taxon>
        <taxon>Salinisphaerales</taxon>
        <taxon>Salinisphaeraceae</taxon>
        <taxon>Salinisphaera</taxon>
    </lineage>
</organism>
<keyword evidence="7" id="KW-0479">Metal-binding</keyword>
<feature type="domain" description="FAD-binding FR-type" evidence="16">
    <location>
        <begin position="151"/>
        <end position="262"/>
    </location>
</feature>
<dbReference type="PANTHER" id="PTHR43396">
    <property type="entry name" value="FLAVOHEMOPROTEIN"/>
    <property type="match status" value="1"/>
</dbReference>
<evidence type="ECO:0000256" key="6">
    <source>
        <dbReference type="ARBA" id="ARBA00022621"/>
    </source>
</evidence>